<dbReference type="SUPFAM" id="SSF56204">
    <property type="entry name" value="Hect, E3 ligase catalytic domain"/>
    <property type="match status" value="1"/>
</dbReference>
<feature type="compositionally biased region" description="Basic residues" evidence="7">
    <location>
        <begin position="98"/>
        <end position="110"/>
    </location>
</feature>
<dbReference type="SMART" id="SM00119">
    <property type="entry name" value="HECTc"/>
    <property type="match status" value="1"/>
</dbReference>
<dbReference type="eggNOG" id="KOG0168">
    <property type="taxonomic scope" value="Eukaryota"/>
</dbReference>
<dbReference type="InterPro" id="IPR045322">
    <property type="entry name" value="HECTD1/TRIP12-like"/>
</dbReference>
<dbReference type="STRING" id="130081.M2XHD0"/>
<dbReference type="KEGG" id="gsl:Gasu_31280"/>
<gene>
    <name evidence="9" type="ORF">Gasu_31280</name>
</gene>
<dbReference type="InterPro" id="IPR011989">
    <property type="entry name" value="ARM-like"/>
</dbReference>
<name>M2XHD0_GALSU</name>
<feature type="compositionally biased region" description="Acidic residues" evidence="7">
    <location>
        <begin position="982"/>
        <end position="998"/>
    </location>
</feature>
<dbReference type="PANTHER" id="PTHR45670">
    <property type="entry name" value="E3 UBIQUITIN-PROTEIN LIGASE TRIP12"/>
    <property type="match status" value="1"/>
</dbReference>
<feature type="domain" description="HECT" evidence="8">
    <location>
        <begin position="1336"/>
        <end position="1729"/>
    </location>
</feature>
<feature type="region of interest" description="Disordered" evidence="7">
    <location>
        <begin position="876"/>
        <end position="998"/>
    </location>
</feature>
<accession>M2XHD0</accession>
<feature type="active site" description="Glycyl thioester intermediate" evidence="6">
    <location>
        <position position="1696"/>
    </location>
</feature>
<protein>
    <recommendedName>
        <fullName evidence="3">HECT-type E3 ubiquitin transferase</fullName>
        <ecNumber evidence="3">2.3.2.26</ecNumber>
    </recommendedName>
</protein>
<comment type="similarity">
    <text evidence="2">Belongs to the UPL family. K-HECT subfamily.</text>
</comment>
<keyword evidence="10" id="KW-1185">Reference proteome</keyword>
<evidence type="ECO:0000256" key="6">
    <source>
        <dbReference type="PROSITE-ProRule" id="PRU00104"/>
    </source>
</evidence>
<dbReference type="EMBL" id="KB454508">
    <property type="protein sequence ID" value="EME29487.1"/>
    <property type="molecule type" value="Genomic_DNA"/>
</dbReference>
<reference evidence="10" key="1">
    <citation type="journal article" date="2013" name="Science">
        <title>Gene transfer from bacteria and archaea facilitated evolution of an extremophilic eukaryote.</title>
        <authorList>
            <person name="Schonknecht G."/>
            <person name="Chen W.H."/>
            <person name="Ternes C.M."/>
            <person name="Barbier G.G."/>
            <person name="Shrestha R.P."/>
            <person name="Stanke M."/>
            <person name="Brautigam A."/>
            <person name="Baker B.J."/>
            <person name="Banfield J.F."/>
            <person name="Garavito R.M."/>
            <person name="Carr K."/>
            <person name="Wilkerson C."/>
            <person name="Rensing S.A."/>
            <person name="Gagneul D."/>
            <person name="Dickenson N.E."/>
            <person name="Oesterhelt C."/>
            <person name="Lercher M.J."/>
            <person name="Weber A.P."/>
        </authorList>
    </citation>
    <scope>NUCLEOTIDE SEQUENCE [LARGE SCALE GENOMIC DNA]</scope>
    <source>
        <strain evidence="10">074W</strain>
    </source>
</reference>
<evidence type="ECO:0000256" key="4">
    <source>
        <dbReference type="ARBA" id="ARBA00022679"/>
    </source>
</evidence>
<dbReference type="SUPFAM" id="SSF48371">
    <property type="entry name" value="ARM repeat"/>
    <property type="match status" value="1"/>
</dbReference>
<dbReference type="InterPro" id="IPR000569">
    <property type="entry name" value="HECT_dom"/>
</dbReference>
<dbReference type="Gene3D" id="1.25.10.10">
    <property type="entry name" value="Leucine-rich Repeat Variant"/>
    <property type="match status" value="1"/>
</dbReference>
<feature type="region of interest" description="Disordered" evidence="7">
    <location>
        <begin position="33"/>
        <end position="172"/>
    </location>
</feature>
<feature type="region of interest" description="Disordered" evidence="7">
    <location>
        <begin position="1037"/>
        <end position="1058"/>
    </location>
</feature>
<feature type="compositionally biased region" description="Acidic residues" evidence="7">
    <location>
        <begin position="945"/>
        <end position="969"/>
    </location>
</feature>
<dbReference type="GO" id="GO:0061630">
    <property type="term" value="F:ubiquitin protein ligase activity"/>
    <property type="evidence" value="ECO:0007669"/>
    <property type="project" value="UniProtKB-EC"/>
</dbReference>
<dbReference type="Gene3D" id="3.90.1750.10">
    <property type="entry name" value="Hect, E3 ligase catalytic domains"/>
    <property type="match status" value="1"/>
</dbReference>
<dbReference type="Pfam" id="PF00632">
    <property type="entry name" value="HECT"/>
    <property type="match status" value="1"/>
</dbReference>
<feature type="compositionally biased region" description="Low complexity" evidence="7">
    <location>
        <begin position="921"/>
        <end position="931"/>
    </location>
</feature>
<dbReference type="PANTHER" id="PTHR45670:SF1">
    <property type="entry name" value="E3 UBIQUITIN-PROTEIN LIGASE HECTD1"/>
    <property type="match status" value="1"/>
</dbReference>
<evidence type="ECO:0000256" key="7">
    <source>
        <dbReference type="SAM" id="MobiDB-lite"/>
    </source>
</evidence>
<sequence>METRSKDRKRSLECTSRNTEKRVDSCAETNYCLSRGERDQHKQGKGFRLPGLSRSKQTNKKEKNLSEFNSQPTTEDLQPSSSKTRGTKRHCIKDSRIKKGFLFKSSKRLRSNSSERTKEMAQRGNTEANSDENRKSFESHSSSSSANDRVNVSRRNEGMSSPELHEASTSRRIATSSSLHGLLRRLGTGIEDLFAVERGVRTSHLLGSIRDPTDESQRLAALNDLCEYLSIGTEDSLLSFQIDSFVPALVTLLEESQSPDTMLLAARALSHMMEVLPHSAAAITHHGAPSLLCNTLLSIEYIDLAEQALTALEKMSREFPGPVLRSGGLLAVLSFIDFFSTGVQRTAASTAANLCRSVTLDAFDKVEEALPALYQLLSFEDSRIRESGITAFARLTDSFRWHSAELSKIFALGSSTGEDFPILTKMMDFLLFAISSLSIHTVSDILNLLSNGARGSAVLLKRILTEQRVGENGHVMTIVVLLKDLLEQDSSATCSASDVLQLADALVTESEEYLDNSNHTMQRKIVELYRIEVSSRFSDQSRSDIERLRRNMLLESPEILHPYGTLLFPQFIKLFKSSTSTVVKRQIMSCMRKFVGCVSSDVLKTTLFDNPTESISSTFIPFISSLLSFNGSKMENAFGTHLAVACMNSLKESLRVPFVREGVFYELRRLKERCQSSSEEDSANGALVQNIDGILEFYSESEACQSQNPFFESLREIGHFLSNMPEINVCPEEMEKKLDALLSMFHGEKTVSRFEMIQSDTISAVVNFFAPNGNDLSRKQRLAMFAKSARRNPEGFRNLIARTVDVLAATEDLPVISPDMTVGTALHLLHQPLKFKLKQQSRTRHAFSICASIEPLTSIRAIEKFVAKRLEQRNNTNLGSTRNRRFRSNTGQRLPLLRNQGDPEDTTDEDSVAGIEEGWDSAQESSQSYESPSEDTTVYRTLSIAEEEDALEEEEEEEDMSDFDDEDGTDVWVDQSAPVADVSEEQEEADEDFSRDEDGWDTLYNDALSSSLPAVELDMDTLSPTRPCALGNSFSDHYSSSISPQQQESYIRPSNSNKTVGVSSRSRICRRKLSFFMNGHPVPSHFSALMCVTNFFSTNSETEPLVPEPSLWDTFYTLEFNEQVVIEDDEDLNVEKFTEEMHSGQPSTVKSVKTPKYVSEVAGNCIMLLNDLFRINKFEIRENDRVETTVSVPSVVVSEDVFHSHKLSSKLIRQLSDPVILASASYPRWVPYLVRHSPFLFPFETRQLAFQLTYLGIARAFRKLHQRAEALHQLHHPRLLRGGSSLASFFSLNRRLDRYQDRESLLGRLPRQKVRISRNCILRSAMKALELYCEEKSILEIEFFDEVGTGLGPTLEFYTLVSNELQRSDLGLWKSVDGSCCSERISPKRSRHRKNRVSWKSLENTEEKKYTQPPGNGLFPNVMDKADRSPQAQQILELFHFMGKFCAKALLDGRLLDLRLSPHFLRLVHAYIEHKFCLDSADIFLSGYDPSLEDLAQVDPALASSLYSMLQLKESTKRGEEDPIENLCVYFNVPGAENVELFPDGSCCPVTEENVEEYVSRVCRYLLVDGVSRQVAAFCAGCEEMLSPTSWLQFMPEEFESLLCGPSYERWEWNSLVAATKCDHGYTHESPAVQYLFQVLSKYNLEEQRMFLTFVTGTPRLPIGGLSALNPRLTIVKRTPEAGRSPDECLPTVMTCTNYLKLPQYSSYEIAKERLEYAIREGQGSFHLS</sequence>
<proteinExistence type="inferred from homology"/>
<comment type="catalytic activity">
    <reaction evidence="1">
        <text>S-ubiquitinyl-[E2 ubiquitin-conjugating enzyme]-L-cysteine + [acceptor protein]-L-lysine = [E2 ubiquitin-conjugating enzyme]-L-cysteine + N(6)-ubiquitinyl-[acceptor protein]-L-lysine.</text>
        <dbReference type="EC" id="2.3.2.26"/>
    </reaction>
</comment>
<feature type="compositionally biased region" description="Polar residues" evidence="7">
    <location>
        <begin position="66"/>
        <end position="84"/>
    </location>
</feature>
<dbReference type="Gene3D" id="3.30.2410.10">
    <property type="entry name" value="Hect, E3 ligase catalytic domain"/>
    <property type="match status" value="1"/>
</dbReference>
<dbReference type="eggNOG" id="KOG0170">
    <property type="taxonomic scope" value="Eukaryota"/>
</dbReference>
<dbReference type="InterPro" id="IPR016024">
    <property type="entry name" value="ARM-type_fold"/>
</dbReference>
<dbReference type="Pfam" id="PF25579">
    <property type="entry name" value="TPR_TRIP12_N"/>
    <property type="match status" value="1"/>
</dbReference>
<dbReference type="PROSITE" id="PS50237">
    <property type="entry name" value="HECT"/>
    <property type="match status" value="1"/>
</dbReference>
<evidence type="ECO:0000256" key="3">
    <source>
        <dbReference type="ARBA" id="ARBA00012485"/>
    </source>
</evidence>
<evidence type="ECO:0000313" key="9">
    <source>
        <dbReference type="EMBL" id="EME29487.1"/>
    </source>
</evidence>
<dbReference type="OMA" id="AEPLSQF"/>
<dbReference type="RefSeq" id="XP_005706007.1">
    <property type="nucleotide sequence ID" value="XM_005705950.1"/>
</dbReference>
<dbReference type="EC" id="2.3.2.26" evidence="3"/>
<dbReference type="InterPro" id="IPR057948">
    <property type="entry name" value="TPR_TRIP12_N"/>
</dbReference>
<dbReference type="GO" id="GO:0043161">
    <property type="term" value="P:proteasome-mediated ubiquitin-dependent protein catabolic process"/>
    <property type="evidence" value="ECO:0007669"/>
    <property type="project" value="TreeGrafter"/>
</dbReference>
<keyword evidence="5 6" id="KW-0833">Ubl conjugation pathway</keyword>
<dbReference type="GO" id="GO:0000209">
    <property type="term" value="P:protein polyubiquitination"/>
    <property type="evidence" value="ECO:0007669"/>
    <property type="project" value="TreeGrafter"/>
</dbReference>
<feature type="compositionally biased region" description="Acidic residues" evidence="7">
    <location>
        <begin position="902"/>
        <end position="911"/>
    </location>
</feature>
<feature type="compositionally biased region" description="Low complexity" evidence="7">
    <location>
        <begin position="139"/>
        <end position="150"/>
    </location>
</feature>
<keyword evidence="4" id="KW-0808">Transferase</keyword>
<evidence type="ECO:0000256" key="1">
    <source>
        <dbReference type="ARBA" id="ARBA00000885"/>
    </source>
</evidence>
<dbReference type="InterPro" id="IPR035983">
    <property type="entry name" value="Hect_E3_ubiquitin_ligase"/>
</dbReference>
<dbReference type="Gramene" id="EME29487">
    <property type="protein sequence ID" value="EME29487"/>
    <property type="gene ID" value="Gasu_31280"/>
</dbReference>
<evidence type="ECO:0000256" key="5">
    <source>
        <dbReference type="ARBA" id="ARBA00022786"/>
    </source>
</evidence>
<dbReference type="OrthoDB" id="271273at2759"/>
<dbReference type="Proteomes" id="UP000030680">
    <property type="component" value="Unassembled WGS sequence"/>
</dbReference>
<dbReference type="Gene3D" id="3.30.2160.10">
    <property type="entry name" value="Hect, E3 ligase catalytic domain"/>
    <property type="match status" value="1"/>
</dbReference>
<dbReference type="GeneID" id="17088279"/>
<organism evidence="9 10">
    <name type="scientific">Galdieria sulphuraria</name>
    <name type="common">Red alga</name>
    <dbReference type="NCBI Taxonomy" id="130081"/>
    <lineage>
        <taxon>Eukaryota</taxon>
        <taxon>Rhodophyta</taxon>
        <taxon>Bangiophyceae</taxon>
        <taxon>Galdieriales</taxon>
        <taxon>Galdieriaceae</taxon>
        <taxon>Galdieria</taxon>
    </lineage>
</organism>
<evidence type="ECO:0000256" key="2">
    <source>
        <dbReference type="ARBA" id="ARBA00006331"/>
    </source>
</evidence>
<evidence type="ECO:0000259" key="8">
    <source>
        <dbReference type="PROSITE" id="PS50237"/>
    </source>
</evidence>
<evidence type="ECO:0000313" key="10">
    <source>
        <dbReference type="Proteomes" id="UP000030680"/>
    </source>
</evidence>